<evidence type="ECO:0000313" key="1">
    <source>
        <dbReference type="EMBL" id="EKC58554.1"/>
    </source>
</evidence>
<dbReference type="InterPro" id="IPR037284">
    <property type="entry name" value="SUF_FeS_clus_asmbl_SufBD_sf"/>
</dbReference>
<comment type="caution">
    <text evidence="1">The sequence shown here is derived from an EMBL/GenBank/DDBJ whole genome shotgun (WGS) entry which is preliminary data.</text>
</comment>
<dbReference type="AlphaFoldDB" id="K1ST45"/>
<gene>
    <name evidence="1" type="ORF">OBE_09949</name>
</gene>
<proteinExistence type="predicted"/>
<sequence>MKKGLNREIVEEISAKKNDPDWMREIRLKALETYEKLELPTWGPDL</sequence>
<dbReference type="InterPro" id="IPR055346">
    <property type="entry name" value="Fe-S_cluster_assembly_SufBD"/>
</dbReference>
<dbReference type="EMBL" id="AJWZ01006864">
    <property type="protein sequence ID" value="EKC58554.1"/>
    <property type="molecule type" value="Genomic_DNA"/>
</dbReference>
<reference evidence="1" key="1">
    <citation type="journal article" date="2013" name="Environ. Microbiol.">
        <title>Microbiota from the distal guts of lean and obese adolescents exhibit partial functional redundancy besides clear differences in community structure.</title>
        <authorList>
            <person name="Ferrer M."/>
            <person name="Ruiz A."/>
            <person name="Lanza F."/>
            <person name="Haange S.B."/>
            <person name="Oberbach A."/>
            <person name="Till H."/>
            <person name="Bargiela R."/>
            <person name="Campoy C."/>
            <person name="Segura M.T."/>
            <person name="Richter M."/>
            <person name="von Bergen M."/>
            <person name="Seifert J."/>
            <person name="Suarez A."/>
        </authorList>
    </citation>
    <scope>NUCLEOTIDE SEQUENCE</scope>
</reference>
<dbReference type="PANTHER" id="PTHR30508:SF1">
    <property type="entry name" value="UPF0051 PROTEIN ABCI8, CHLOROPLASTIC-RELATED"/>
    <property type="match status" value="1"/>
</dbReference>
<name>K1ST45_9ZZZZ</name>
<accession>K1ST45</accession>
<dbReference type="SUPFAM" id="SSF101960">
    <property type="entry name" value="Stabilizer of iron transporter SufD"/>
    <property type="match status" value="1"/>
</dbReference>
<organism evidence="1">
    <name type="scientific">human gut metagenome</name>
    <dbReference type="NCBI Taxonomy" id="408170"/>
    <lineage>
        <taxon>unclassified sequences</taxon>
        <taxon>metagenomes</taxon>
        <taxon>organismal metagenomes</taxon>
    </lineage>
</organism>
<dbReference type="PANTHER" id="PTHR30508">
    <property type="entry name" value="FES CLUSTER ASSEMBLY PROTEIN SUF"/>
    <property type="match status" value="1"/>
</dbReference>
<protein>
    <submittedName>
        <fullName evidence="1">Iron-regulated ABC transporter membrane component SufB</fullName>
    </submittedName>
</protein>
<dbReference type="GO" id="GO:0016226">
    <property type="term" value="P:iron-sulfur cluster assembly"/>
    <property type="evidence" value="ECO:0007669"/>
    <property type="project" value="InterPro"/>
</dbReference>
<feature type="non-terminal residue" evidence="1">
    <location>
        <position position="46"/>
    </location>
</feature>